<accession>Q97DV6</accession>
<name>Q97DV6_CLOAB</name>
<proteinExistence type="predicted"/>
<dbReference type="OrthoDB" id="8859549at2"/>
<dbReference type="SUPFAM" id="SSF52038">
    <property type="entry name" value="Barstar-related"/>
    <property type="match status" value="1"/>
</dbReference>
<dbReference type="Gene3D" id="3.30.370.10">
    <property type="entry name" value="Barstar-like"/>
    <property type="match status" value="1"/>
</dbReference>
<dbReference type="STRING" id="272562.CA_C3364"/>
<keyword evidence="2" id="KW-1185">Reference proteome</keyword>
<reference evidence="1 2" key="1">
    <citation type="journal article" date="2001" name="J. Bacteriol.">
        <title>Genome sequence and comparative analysis of the solvent-producing bacterium Clostridium acetobutylicum.</title>
        <authorList>
            <person name="Nolling J."/>
            <person name="Breton G."/>
            <person name="Omelchenko M.V."/>
            <person name="Makarova K.S."/>
            <person name="Zeng Q."/>
            <person name="Gibson R."/>
            <person name="Lee H.M."/>
            <person name="Dubois J."/>
            <person name="Qiu D."/>
            <person name="Hitti J."/>
            <person name="Wolf Y.I."/>
            <person name="Tatusov R.L."/>
            <person name="Sabathe F."/>
            <person name="Doucette-Stamm L."/>
            <person name="Soucaille P."/>
            <person name="Daly M.J."/>
            <person name="Bennett G.N."/>
            <person name="Koonin E.V."/>
            <person name="Smith D.R."/>
        </authorList>
    </citation>
    <scope>NUCLEOTIDE SEQUENCE [LARGE SCALE GENOMIC DNA]</scope>
    <source>
        <strain evidence="2">ATCC 824 / DSM 792 / JCM 1419 / LMG 5710 / VKM B-1787</strain>
    </source>
</reference>
<dbReference type="PATRIC" id="fig|272562.8.peg.3546"/>
<dbReference type="GeneID" id="44999859"/>
<evidence type="ECO:0000313" key="2">
    <source>
        <dbReference type="Proteomes" id="UP000000814"/>
    </source>
</evidence>
<dbReference type="RefSeq" id="WP_010966636.1">
    <property type="nucleotide sequence ID" value="NC_003030.1"/>
</dbReference>
<organism evidence="1 2">
    <name type="scientific">Clostridium acetobutylicum (strain ATCC 824 / DSM 792 / JCM 1419 / IAM 19013 / LMG 5710 / NBRC 13948 / NRRL B-527 / VKM B-1787 / 2291 / W)</name>
    <dbReference type="NCBI Taxonomy" id="272562"/>
    <lineage>
        <taxon>Bacteria</taxon>
        <taxon>Bacillati</taxon>
        <taxon>Bacillota</taxon>
        <taxon>Clostridia</taxon>
        <taxon>Eubacteriales</taxon>
        <taxon>Clostridiaceae</taxon>
        <taxon>Clostridium</taxon>
    </lineage>
</organism>
<dbReference type="eggNOG" id="COG2732">
    <property type="taxonomic scope" value="Bacteria"/>
</dbReference>
<dbReference type="PIR" id="E97313">
    <property type="entry name" value="E97313"/>
</dbReference>
<protein>
    <submittedName>
        <fullName evidence="1">Barstar-like protein, ribonuclease (Barnase) inhibitor</fullName>
    </submittedName>
</protein>
<dbReference type="Proteomes" id="UP000000814">
    <property type="component" value="Chromosome"/>
</dbReference>
<dbReference type="CDD" id="cd05143">
    <property type="entry name" value="Barstar_SaI14_like"/>
    <property type="match status" value="1"/>
</dbReference>
<dbReference type="HOGENOM" id="CLU_1045245_0_0_9"/>
<dbReference type="AlphaFoldDB" id="Q97DV6"/>
<dbReference type="InterPro" id="IPR035905">
    <property type="entry name" value="Barstar-like_sf"/>
</dbReference>
<dbReference type="EMBL" id="AE001437">
    <property type="protein sequence ID" value="AAK81296.1"/>
    <property type="molecule type" value="Genomic_DNA"/>
</dbReference>
<sequence>MKYKFSLSCDDELVGYCQNIIGLNGDSILNNDNVRYHKLELIDFQVCDEYLKYLKKSKATIIGPCTLDVLDFQGISIGEYQFSIIEEIKHNELEKIKNDAKLSLIVVLNSITAGDEIEIWDKWRTGKPNQKNEWIKLSDENKEAWLNIVKIYHFSYKRSYYEPYENVSYETYYLDGNNITTYESFFCALGEAINGPGGYYGTDELNILDCLTGGFKACAPFKLVWRNHKIALKNLSITEWENKIERNKKENSKIFEDDYFHSKPEKSFFDTIIEIFVEHKITVMPLFYRVISSRGNNTAFVSKAWSDYVVYI</sequence>
<dbReference type="KEGG" id="cac:CA_C3364"/>
<gene>
    <name evidence="1" type="ordered locus">CA_C3364</name>
</gene>
<evidence type="ECO:0000313" key="1">
    <source>
        <dbReference type="EMBL" id="AAK81296.1"/>
    </source>
</evidence>